<evidence type="ECO:0000313" key="2">
    <source>
        <dbReference type="EMBL" id="SOD80086.1"/>
    </source>
</evidence>
<protein>
    <recommendedName>
        <fullName evidence="4">FHA domain-containing protein</fullName>
    </recommendedName>
</protein>
<keyword evidence="3" id="KW-1185">Reference proteome</keyword>
<evidence type="ECO:0000313" key="3">
    <source>
        <dbReference type="Proteomes" id="UP000219452"/>
    </source>
</evidence>
<dbReference type="Proteomes" id="UP000219452">
    <property type="component" value="Unassembled WGS sequence"/>
</dbReference>
<dbReference type="RefSeq" id="WP_097124888.1">
    <property type="nucleotide sequence ID" value="NZ_OCNH01000001.1"/>
</dbReference>
<dbReference type="AlphaFoldDB" id="A0A286FAG5"/>
<reference evidence="3" key="1">
    <citation type="submission" date="2017-09" db="EMBL/GenBank/DDBJ databases">
        <authorList>
            <person name="Varghese N."/>
            <person name="Submissions S."/>
        </authorList>
    </citation>
    <scope>NUCLEOTIDE SEQUENCE [LARGE SCALE GENOMIC DNA]</scope>
    <source>
        <strain evidence="3">DSM 29961</strain>
    </source>
</reference>
<dbReference type="OrthoDB" id="944636at2"/>
<dbReference type="EMBL" id="OCNH01000001">
    <property type="protein sequence ID" value="SOD80086.1"/>
    <property type="molecule type" value="Genomic_DNA"/>
</dbReference>
<organism evidence="2 3">
    <name type="scientific">Spirosoma fluviale</name>
    <dbReference type="NCBI Taxonomy" id="1597977"/>
    <lineage>
        <taxon>Bacteria</taxon>
        <taxon>Pseudomonadati</taxon>
        <taxon>Bacteroidota</taxon>
        <taxon>Cytophagia</taxon>
        <taxon>Cytophagales</taxon>
        <taxon>Cytophagaceae</taxon>
        <taxon>Spirosoma</taxon>
    </lineage>
</organism>
<dbReference type="InterPro" id="IPR008984">
    <property type="entry name" value="SMAD_FHA_dom_sf"/>
</dbReference>
<feature type="region of interest" description="Disordered" evidence="1">
    <location>
        <begin position="15"/>
        <end position="43"/>
    </location>
</feature>
<evidence type="ECO:0008006" key="4">
    <source>
        <dbReference type="Google" id="ProtNLM"/>
    </source>
</evidence>
<accession>A0A286FAG5</accession>
<name>A0A286FAG5_9BACT</name>
<proteinExistence type="predicted"/>
<dbReference type="Gene3D" id="2.60.200.20">
    <property type="match status" value="1"/>
</dbReference>
<evidence type="ECO:0000256" key="1">
    <source>
        <dbReference type="SAM" id="MobiDB-lite"/>
    </source>
</evidence>
<sequence>MSLLDSVKNLFGFTPAQPVKPESASEQTVETPKPVSKGLPPAGQQRDRLLRFVIDKLRPYQNEPETAPNSLNLCILRTTAEEEDVYNVALWASQPGKFRNELARQLADNYIQLPADWRFSYAFYSDALPPCTYRDGNLGLIIPDKSRPDTSPLLARLVAVKGQTEQDAYELNPVQKTSYCIGRGHSTQAASGRVRTNDIVVLNDDDPGFDAERGAGNGAVSRAHATIRYDAARRQYSLLADPGGLPASGNKTKIFHPDGSLDRADIPGMGYPLQHGDQIELGGEVTLLFEVV</sequence>
<gene>
    <name evidence="2" type="ORF">SAMN06269250_1226</name>
</gene>
<dbReference type="SUPFAM" id="SSF49879">
    <property type="entry name" value="SMAD/FHA domain"/>
    <property type="match status" value="1"/>
</dbReference>